<dbReference type="OrthoDB" id="10400681at2759"/>
<dbReference type="EMBL" id="JRHA01000001">
    <property type="protein sequence ID" value="PQK09430.1"/>
    <property type="molecule type" value="Genomic_DNA"/>
</dbReference>
<comment type="caution">
    <text evidence="2">The sequence shown here is derived from an EMBL/GenBank/DDBJ whole genome shotgun (WGS) entry which is preliminary data.</text>
</comment>
<protein>
    <submittedName>
        <fullName evidence="2">Uncharacterized protein</fullName>
    </submittedName>
</protein>
<evidence type="ECO:0000256" key="1">
    <source>
        <dbReference type="SAM" id="MobiDB-lite"/>
    </source>
</evidence>
<reference evidence="2 3" key="1">
    <citation type="submission" date="2016-07" db="EMBL/GenBank/DDBJ databases">
        <title>Comparative genomics of the entomopathogenic fungus Beauveria bassiana.</title>
        <authorList>
            <person name="Valero Jimenez C.A."/>
            <person name="Zwaan B.J."/>
            <person name="Van Kan J.A."/>
            <person name="Takken W."/>
            <person name="Debets A.J."/>
            <person name="Schoustra S.E."/>
            <person name="Koenraadt C.J."/>
        </authorList>
    </citation>
    <scope>NUCLEOTIDE SEQUENCE [LARGE SCALE GENOMIC DNA]</scope>
    <source>
        <strain evidence="2 3">ARSEF 8028</strain>
    </source>
</reference>
<name>A0A2S7XZV6_BEABA</name>
<organism evidence="2 3">
    <name type="scientific">Beauveria bassiana</name>
    <name type="common">White muscardine disease fungus</name>
    <name type="synonym">Tritirachium shiotae</name>
    <dbReference type="NCBI Taxonomy" id="176275"/>
    <lineage>
        <taxon>Eukaryota</taxon>
        <taxon>Fungi</taxon>
        <taxon>Dikarya</taxon>
        <taxon>Ascomycota</taxon>
        <taxon>Pezizomycotina</taxon>
        <taxon>Sordariomycetes</taxon>
        <taxon>Hypocreomycetidae</taxon>
        <taxon>Hypocreales</taxon>
        <taxon>Cordycipitaceae</taxon>
        <taxon>Beauveria</taxon>
    </lineage>
</organism>
<accession>A0A2S7XZV6</accession>
<feature type="region of interest" description="Disordered" evidence="1">
    <location>
        <begin position="104"/>
        <end position="143"/>
    </location>
</feature>
<sequence length="213" mass="24211">MISTLMAVMELNQGDDTSLTLARHALKCMTAFDRFLAAAQARQRFIFMQRKKNNFFYWATAMKVFEPPEVSLDHRLRDSPAMVEKIHQLFDVILYTLTPDTVSAHTLQSEEPPSKKKRRLSESGRAEFDRKIEEPSNTNSGRDEFDITLAQMDFTIGGTVASLWRLFYDLRLSNDSAEAIPLNPSLDKGWSSSSKPHSNHRHNTCGKKSPSSI</sequence>
<dbReference type="Proteomes" id="UP000237441">
    <property type="component" value="Unassembled WGS sequence"/>
</dbReference>
<gene>
    <name evidence="2" type="ORF">BB8028_0001g15000</name>
</gene>
<feature type="region of interest" description="Disordered" evidence="1">
    <location>
        <begin position="186"/>
        <end position="213"/>
    </location>
</feature>
<evidence type="ECO:0000313" key="3">
    <source>
        <dbReference type="Proteomes" id="UP000237441"/>
    </source>
</evidence>
<feature type="compositionally biased region" description="Basic and acidic residues" evidence="1">
    <location>
        <begin position="120"/>
        <end position="134"/>
    </location>
</feature>
<dbReference type="AlphaFoldDB" id="A0A2S7XZV6"/>
<proteinExistence type="predicted"/>
<evidence type="ECO:0000313" key="2">
    <source>
        <dbReference type="EMBL" id="PQK09430.1"/>
    </source>
</evidence>